<keyword evidence="4" id="KW-1185">Reference proteome</keyword>
<dbReference type="Gene3D" id="3.40.50.620">
    <property type="entry name" value="HUPs"/>
    <property type="match status" value="1"/>
</dbReference>
<reference evidence="3" key="1">
    <citation type="submission" date="2022-11" db="EMBL/GenBank/DDBJ databases">
        <title>Larsenimonas rhizosphaerae sp. nov., isolated from a tidal mudflat.</title>
        <authorList>
            <person name="Lee S.D."/>
            <person name="Kim I.S."/>
        </authorList>
    </citation>
    <scope>NUCLEOTIDE SEQUENCE</scope>
    <source>
        <strain evidence="3">GH2-1</strain>
    </source>
</reference>
<dbReference type="AlphaFoldDB" id="A0AA42CXH3"/>
<evidence type="ECO:0000313" key="4">
    <source>
        <dbReference type="Proteomes" id="UP001165678"/>
    </source>
</evidence>
<feature type="transmembrane region" description="Helical" evidence="1">
    <location>
        <begin position="32"/>
        <end position="57"/>
    </location>
</feature>
<keyword evidence="1" id="KW-1133">Transmembrane helix</keyword>
<dbReference type="EMBL" id="JAPIVE010000001">
    <property type="protein sequence ID" value="MCX2523865.1"/>
    <property type="molecule type" value="Genomic_DNA"/>
</dbReference>
<dbReference type="Proteomes" id="UP001165678">
    <property type="component" value="Unassembled WGS sequence"/>
</dbReference>
<protein>
    <submittedName>
        <fullName evidence="3">YdcF family protein</fullName>
    </submittedName>
</protein>
<evidence type="ECO:0000259" key="2">
    <source>
        <dbReference type="Pfam" id="PF02698"/>
    </source>
</evidence>
<dbReference type="GO" id="GO:0043164">
    <property type="term" value="P:Gram-negative-bacterium-type cell wall biogenesis"/>
    <property type="evidence" value="ECO:0007669"/>
    <property type="project" value="TreeGrafter"/>
</dbReference>
<keyword evidence="1" id="KW-0812">Transmembrane</keyword>
<dbReference type="PANTHER" id="PTHR30336:SF4">
    <property type="entry name" value="ENVELOPE BIOGENESIS FACTOR ELYC"/>
    <property type="match status" value="1"/>
</dbReference>
<sequence>MLNLLKTFALPPGIFLVILLIILVLMPKWPRLMRWLGIATVALFWGLSMPPVASLLLKPIEHIGPSSVAQWKSAEAIVVLGGGRDYGAPELGWKDRTNPSSLQRLDEGARIARRTGLPILLSGGGKQGWTIKSEAQLMERSLEQEFGMSARWLENNSSNTEQNAQYSARILKKAGIKRIVLVTTAYHMPRAMHNFEKEGLDVVPAPVGFSSDISGGEMWWAPQLDSLARSQLALHEYMGRLAGR</sequence>
<dbReference type="InterPro" id="IPR014729">
    <property type="entry name" value="Rossmann-like_a/b/a_fold"/>
</dbReference>
<feature type="domain" description="DUF218" evidence="2">
    <location>
        <begin position="75"/>
        <end position="239"/>
    </location>
</feature>
<dbReference type="GO" id="GO:0005886">
    <property type="term" value="C:plasma membrane"/>
    <property type="evidence" value="ECO:0007669"/>
    <property type="project" value="TreeGrafter"/>
</dbReference>
<organism evidence="3 4">
    <name type="scientific">Larsenimonas rhizosphaerae</name>
    <dbReference type="NCBI Taxonomy" id="2944682"/>
    <lineage>
        <taxon>Bacteria</taxon>
        <taxon>Pseudomonadati</taxon>
        <taxon>Pseudomonadota</taxon>
        <taxon>Gammaproteobacteria</taxon>
        <taxon>Oceanospirillales</taxon>
        <taxon>Halomonadaceae</taxon>
        <taxon>Larsenimonas</taxon>
    </lineage>
</organism>
<dbReference type="InterPro" id="IPR003848">
    <property type="entry name" value="DUF218"/>
</dbReference>
<gene>
    <name evidence="3" type="ORF">OQ287_06420</name>
</gene>
<dbReference type="CDD" id="cd06259">
    <property type="entry name" value="YdcF-like"/>
    <property type="match status" value="1"/>
</dbReference>
<dbReference type="Pfam" id="PF02698">
    <property type="entry name" value="DUF218"/>
    <property type="match status" value="1"/>
</dbReference>
<accession>A0AA42CXH3</accession>
<dbReference type="PANTHER" id="PTHR30336">
    <property type="entry name" value="INNER MEMBRANE PROTEIN, PROBABLE PERMEASE"/>
    <property type="match status" value="1"/>
</dbReference>
<evidence type="ECO:0000313" key="3">
    <source>
        <dbReference type="EMBL" id="MCX2523865.1"/>
    </source>
</evidence>
<dbReference type="RefSeq" id="WP_265895866.1">
    <property type="nucleotide sequence ID" value="NZ_JAPIVE010000001.1"/>
</dbReference>
<keyword evidence="1" id="KW-0472">Membrane</keyword>
<evidence type="ECO:0000256" key="1">
    <source>
        <dbReference type="SAM" id="Phobius"/>
    </source>
</evidence>
<name>A0AA42CXH3_9GAMM</name>
<proteinExistence type="predicted"/>
<dbReference type="InterPro" id="IPR051599">
    <property type="entry name" value="Cell_Envelope_Assoc"/>
</dbReference>
<comment type="caution">
    <text evidence="3">The sequence shown here is derived from an EMBL/GenBank/DDBJ whole genome shotgun (WGS) entry which is preliminary data.</text>
</comment>
<feature type="transmembrane region" description="Helical" evidence="1">
    <location>
        <begin position="7"/>
        <end position="26"/>
    </location>
</feature>
<dbReference type="GO" id="GO:0000270">
    <property type="term" value="P:peptidoglycan metabolic process"/>
    <property type="evidence" value="ECO:0007669"/>
    <property type="project" value="TreeGrafter"/>
</dbReference>